<name>A0A0F7U4W8_PENBI</name>
<evidence type="ECO:0000259" key="1">
    <source>
        <dbReference type="Pfam" id="PF01636"/>
    </source>
</evidence>
<evidence type="ECO:0000313" key="2">
    <source>
        <dbReference type="EMBL" id="CEJ62815.1"/>
    </source>
</evidence>
<dbReference type="PANTHER" id="PTHR36091:SF2">
    <property type="entry name" value="AMINOGLYCOSIDE PHOSPHOTRANSFERASE DOMAIN-CONTAINING PROTEIN"/>
    <property type="match status" value="1"/>
</dbReference>
<dbReference type="STRING" id="104259.A0A0F7U4W8"/>
<dbReference type="InterPro" id="IPR051035">
    <property type="entry name" value="Mito_inheritance_9"/>
</dbReference>
<dbReference type="Pfam" id="PF01636">
    <property type="entry name" value="APH"/>
    <property type="match status" value="1"/>
</dbReference>
<evidence type="ECO:0000313" key="3">
    <source>
        <dbReference type="Proteomes" id="UP000042958"/>
    </source>
</evidence>
<feature type="domain" description="Aminoglycoside phosphotransferase" evidence="1">
    <location>
        <begin position="279"/>
        <end position="317"/>
    </location>
</feature>
<proteinExistence type="predicted"/>
<dbReference type="PANTHER" id="PTHR36091">
    <property type="entry name" value="ALTERED INHERITANCE OF MITOCHONDRIA PROTEIN 9, MITOCHONDRIAL"/>
    <property type="match status" value="1"/>
</dbReference>
<dbReference type="InterPro" id="IPR002575">
    <property type="entry name" value="Aminoglycoside_PTrfase"/>
</dbReference>
<dbReference type="OrthoDB" id="2968323at2759"/>
<gene>
    <name evidence="2" type="ORF">PMG11_11302</name>
</gene>
<reference evidence="3" key="1">
    <citation type="journal article" date="2015" name="Genome Announc.">
        <title>Draft genome sequence of the fungus Penicillium brasilianum MG11.</title>
        <authorList>
            <person name="Horn F."/>
            <person name="Linde J."/>
            <person name="Mattern D.J."/>
            <person name="Walther G."/>
            <person name="Guthke R."/>
            <person name="Brakhage A.A."/>
            <person name="Valiante V."/>
        </authorList>
    </citation>
    <scope>NUCLEOTIDE SEQUENCE [LARGE SCALE GENOMIC DNA]</scope>
    <source>
        <strain evidence="3">MG11</strain>
    </source>
</reference>
<dbReference type="Proteomes" id="UP000042958">
    <property type="component" value="Unassembled WGS sequence"/>
</dbReference>
<accession>A0A0F7U4W8</accession>
<protein>
    <recommendedName>
        <fullName evidence="1">Aminoglycoside phosphotransferase domain-containing protein</fullName>
    </recommendedName>
</protein>
<dbReference type="SUPFAM" id="SSF56112">
    <property type="entry name" value="Protein kinase-like (PK-like)"/>
    <property type="match status" value="1"/>
</dbReference>
<dbReference type="InterPro" id="IPR011009">
    <property type="entry name" value="Kinase-like_dom_sf"/>
</dbReference>
<organism evidence="2 3">
    <name type="scientific">Penicillium brasilianum</name>
    <dbReference type="NCBI Taxonomy" id="104259"/>
    <lineage>
        <taxon>Eukaryota</taxon>
        <taxon>Fungi</taxon>
        <taxon>Dikarya</taxon>
        <taxon>Ascomycota</taxon>
        <taxon>Pezizomycotina</taxon>
        <taxon>Eurotiomycetes</taxon>
        <taxon>Eurotiomycetidae</taxon>
        <taxon>Eurotiales</taxon>
        <taxon>Aspergillaceae</taxon>
        <taxon>Penicillium</taxon>
    </lineage>
</organism>
<sequence length="434" mass="49097">MATDDPDIEQLFRYTSGRWLWSEEQQLQDRYKAFNVTQLQILAAQAIGSDGCVSITKLAEGGFNKVFRLQMSDGKSLLARIPNPNAGPAFYTTASEVATMEFVRDILQIPVPRILGWSANSENPVGSEYNFMEEAAGKQLATQWDDLTPDSKLAIMREIVAIETKLLSVSFSHYGSLYFSSDKVDGARVSKRFTIGPTVERDFWKKERGTMDISRGPWASAKEYASSVGWREVDWITKYAVPKPSDDILSCTSQNEPRAHLNLLEKYLSIATSLMDIDPLLSRPTLWHSDLHSSNIFVDNNRITAVIDWQGSWAGPLLLQAQPSPLVDYQGSILLKRPANFDDLDSEQQVQIKRQIFKSTLFQLYLMETERRNPLLAKVFHLNHGKTRRLAVELAGNTGDDEIVPFREALINVEKYELGIWASPMMIKAQLQLR</sequence>
<dbReference type="AlphaFoldDB" id="A0A0F7U4W8"/>
<keyword evidence="3" id="KW-1185">Reference proteome</keyword>
<dbReference type="GO" id="GO:0005739">
    <property type="term" value="C:mitochondrion"/>
    <property type="evidence" value="ECO:0007669"/>
    <property type="project" value="TreeGrafter"/>
</dbReference>
<dbReference type="Gene3D" id="3.90.1200.10">
    <property type="match status" value="1"/>
</dbReference>
<dbReference type="EMBL" id="CDHK01000024">
    <property type="protein sequence ID" value="CEJ62815.1"/>
    <property type="molecule type" value="Genomic_DNA"/>
</dbReference>